<dbReference type="GeneTree" id="ENSGT00940000153322"/>
<feature type="region of interest" description="Disordered" evidence="6">
    <location>
        <begin position="1"/>
        <end position="25"/>
    </location>
</feature>
<evidence type="ECO:0000256" key="1">
    <source>
        <dbReference type="ARBA" id="ARBA00004123"/>
    </source>
</evidence>
<feature type="compositionally biased region" description="Low complexity" evidence="6">
    <location>
        <begin position="718"/>
        <end position="727"/>
    </location>
</feature>
<feature type="region of interest" description="Disordered" evidence="6">
    <location>
        <begin position="1755"/>
        <end position="1787"/>
    </location>
</feature>
<feature type="region of interest" description="Disordered" evidence="6">
    <location>
        <begin position="358"/>
        <end position="494"/>
    </location>
</feature>
<dbReference type="PANTHER" id="PTHR15592">
    <property type="entry name" value="MATRIN 3/NUCLEAR PROTEIN 220-RELATED"/>
    <property type="match status" value="1"/>
</dbReference>
<dbReference type="InterPro" id="IPR003604">
    <property type="entry name" value="Matrin/U1-like-C_Znf_C2H2"/>
</dbReference>
<dbReference type="PROSITE" id="PS50171">
    <property type="entry name" value="ZF_MATRIN"/>
    <property type="match status" value="1"/>
</dbReference>
<name>A0A3B3Q3C3_9TELE</name>
<keyword evidence="2" id="KW-0479">Metal-binding</keyword>
<feature type="compositionally biased region" description="Low complexity" evidence="6">
    <location>
        <begin position="665"/>
        <end position="674"/>
    </location>
</feature>
<dbReference type="SMART" id="SM00451">
    <property type="entry name" value="ZnF_U1"/>
    <property type="match status" value="2"/>
</dbReference>
<dbReference type="InterPro" id="IPR000504">
    <property type="entry name" value="RRM_dom"/>
</dbReference>
<accession>A0A3B3Q3C3</accession>
<feature type="compositionally biased region" description="Low complexity" evidence="6">
    <location>
        <begin position="1541"/>
        <end position="1552"/>
    </location>
</feature>
<feature type="compositionally biased region" description="Acidic residues" evidence="6">
    <location>
        <begin position="1887"/>
        <end position="1897"/>
    </location>
</feature>
<dbReference type="Proteomes" id="UP000261540">
    <property type="component" value="Unplaced"/>
</dbReference>
<feature type="region of interest" description="Disordered" evidence="6">
    <location>
        <begin position="1138"/>
        <end position="1160"/>
    </location>
</feature>
<feature type="compositionally biased region" description="Polar residues" evidence="6">
    <location>
        <begin position="441"/>
        <end position="460"/>
    </location>
</feature>
<feature type="region of interest" description="Disordered" evidence="6">
    <location>
        <begin position="1361"/>
        <end position="1471"/>
    </location>
</feature>
<feature type="compositionally biased region" description="Basic and acidic residues" evidence="6">
    <location>
        <begin position="1952"/>
        <end position="1971"/>
    </location>
</feature>
<protein>
    <recommendedName>
        <fullName evidence="7">Matrin-type domain-containing protein</fullName>
    </recommendedName>
</protein>
<feature type="compositionally biased region" description="Low complexity" evidence="6">
    <location>
        <begin position="1103"/>
        <end position="1114"/>
    </location>
</feature>
<dbReference type="GO" id="GO:0003723">
    <property type="term" value="F:RNA binding"/>
    <property type="evidence" value="ECO:0007669"/>
    <property type="project" value="InterPro"/>
</dbReference>
<comment type="subcellular location">
    <subcellularLocation>
        <location evidence="1">Nucleus</location>
    </subcellularLocation>
</comment>
<feature type="compositionally biased region" description="Basic and acidic residues" evidence="6">
    <location>
        <begin position="2029"/>
        <end position="2066"/>
    </location>
</feature>
<feature type="compositionally biased region" description="Acidic residues" evidence="6">
    <location>
        <begin position="1612"/>
        <end position="1627"/>
    </location>
</feature>
<reference evidence="8" key="2">
    <citation type="submission" date="2025-09" db="UniProtKB">
        <authorList>
            <consortium name="Ensembl"/>
        </authorList>
    </citation>
    <scope>IDENTIFICATION</scope>
</reference>
<dbReference type="InterPro" id="IPR000690">
    <property type="entry name" value="Matrin/U1-C_Znf_C2H2"/>
</dbReference>
<feature type="region of interest" description="Disordered" evidence="6">
    <location>
        <begin position="1491"/>
        <end position="1705"/>
    </location>
</feature>
<feature type="domain" description="Matrin-type" evidence="7">
    <location>
        <begin position="2095"/>
        <end position="2126"/>
    </location>
</feature>
<feature type="compositionally biased region" description="Basic and acidic residues" evidence="6">
    <location>
        <begin position="1290"/>
        <end position="1310"/>
    </location>
</feature>
<evidence type="ECO:0000256" key="3">
    <source>
        <dbReference type="ARBA" id="ARBA00022771"/>
    </source>
</evidence>
<feature type="compositionally biased region" description="Basic and acidic residues" evidence="6">
    <location>
        <begin position="413"/>
        <end position="426"/>
    </location>
</feature>
<dbReference type="GO" id="GO:0005634">
    <property type="term" value="C:nucleus"/>
    <property type="evidence" value="ECO:0007669"/>
    <property type="project" value="UniProtKB-SubCell"/>
</dbReference>
<dbReference type="InterPro" id="IPR012677">
    <property type="entry name" value="Nucleotide-bd_a/b_plait_sf"/>
</dbReference>
<dbReference type="Gene3D" id="3.30.70.330">
    <property type="match status" value="3"/>
</dbReference>
<feature type="region of interest" description="Disordered" evidence="6">
    <location>
        <begin position="1079"/>
        <end position="1114"/>
    </location>
</feature>
<feature type="compositionally biased region" description="Low complexity" evidence="6">
    <location>
        <begin position="8"/>
        <end position="25"/>
    </location>
</feature>
<feature type="compositionally biased region" description="Basic and acidic residues" evidence="6">
    <location>
        <begin position="1079"/>
        <end position="1089"/>
    </location>
</feature>
<feature type="compositionally biased region" description="Polar residues" evidence="6">
    <location>
        <begin position="244"/>
        <end position="253"/>
    </location>
</feature>
<feature type="compositionally biased region" description="Low complexity" evidence="6">
    <location>
        <begin position="578"/>
        <end position="590"/>
    </location>
</feature>
<feature type="region of interest" description="Disordered" evidence="6">
    <location>
        <begin position="557"/>
        <end position="677"/>
    </location>
</feature>
<dbReference type="InterPro" id="IPR035979">
    <property type="entry name" value="RBD_domain_sf"/>
</dbReference>
<feature type="compositionally biased region" description="Polar residues" evidence="6">
    <location>
        <begin position="484"/>
        <end position="494"/>
    </location>
</feature>
<feature type="compositionally biased region" description="Polar residues" evidence="6">
    <location>
        <begin position="1686"/>
        <end position="1700"/>
    </location>
</feature>
<feature type="region of interest" description="Disordered" evidence="6">
    <location>
        <begin position="1249"/>
        <end position="1333"/>
    </location>
</feature>
<evidence type="ECO:0000313" key="8">
    <source>
        <dbReference type="Ensembl" id="ENSPKIP00000001102.1"/>
    </source>
</evidence>
<feature type="compositionally biased region" description="Basic and acidic residues" evidence="6">
    <location>
        <begin position="1252"/>
        <end position="1264"/>
    </location>
</feature>
<keyword evidence="3" id="KW-0863">Zinc-finger</keyword>
<feature type="compositionally biased region" description="Basic and acidic residues" evidence="6">
    <location>
        <begin position="558"/>
        <end position="570"/>
    </location>
</feature>
<dbReference type="STRING" id="1676925.ENSPKIP00000001102"/>
<feature type="compositionally biased region" description="Basic and acidic residues" evidence="6">
    <location>
        <begin position="1501"/>
        <end position="1538"/>
    </location>
</feature>
<feature type="compositionally biased region" description="Polar residues" evidence="6">
    <location>
        <begin position="1651"/>
        <end position="1669"/>
    </location>
</feature>
<evidence type="ECO:0000256" key="5">
    <source>
        <dbReference type="ARBA" id="ARBA00023242"/>
    </source>
</evidence>
<feature type="compositionally biased region" description="Low complexity" evidence="6">
    <location>
        <begin position="465"/>
        <end position="478"/>
    </location>
</feature>
<evidence type="ECO:0000259" key="7">
    <source>
        <dbReference type="PROSITE" id="PS50171"/>
    </source>
</evidence>
<feature type="region of interest" description="Disordered" evidence="6">
    <location>
        <begin position="1852"/>
        <end position="2066"/>
    </location>
</feature>
<feature type="region of interest" description="Disordered" evidence="6">
    <location>
        <begin position="714"/>
        <end position="768"/>
    </location>
</feature>
<dbReference type="GO" id="GO:0008270">
    <property type="term" value="F:zinc ion binding"/>
    <property type="evidence" value="ECO:0007669"/>
    <property type="project" value="UniProtKB-KW"/>
</dbReference>
<reference evidence="8" key="1">
    <citation type="submission" date="2025-08" db="UniProtKB">
        <authorList>
            <consortium name="Ensembl"/>
        </authorList>
    </citation>
    <scope>IDENTIFICATION</scope>
</reference>
<evidence type="ECO:0000313" key="9">
    <source>
        <dbReference type="Proteomes" id="UP000261540"/>
    </source>
</evidence>
<feature type="compositionally biased region" description="Basic residues" evidence="6">
    <location>
        <begin position="593"/>
        <end position="664"/>
    </location>
</feature>
<dbReference type="SMART" id="SM00360">
    <property type="entry name" value="RRM"/>
    <property type="match status" value="2"/>
</dbReference>
<evidence type="ECO:0000256" key="4">
    <source>
        <dbReference type="ARBA" id="ARBA00022833"/>
    </source>
</evidence>
<feature type="compositionally biased region" description="Basic and acidic residues" evidence="6">
    <location>
        <begin position="1385"/>
        <end position="1416"/>
    </location>
</feature>
<feature type="compositionally biased region" description="Polar residues" evidence="6">
    <location>
        <begin position="739"/>
        <end position="750"/>
    </location>
</feature>
<keyword evidence="9" id="KW-1185">Reference proteome</keyword>
<dbReference type="Ensembl" id="ENSPKIT00000025013.1">
    <property type="protein sequence ID" value="ENSPKIP00000001102.1"/>
    <property type="gene ID" value="ENSPKIG00000019515.1"/>
</dbReference>
<keyword evidence="4" id="KW-0862">Zinc</keyword>
<keyword evidence="5" id="KW-0539">Nucleus</keyword>
<sequence length="2146" mass="233115">MLKSNTKVSTQDGVVTTSSSGSGMTSDAAGRFTLFLESCVPVVNSLNFGHPLLFGPASLQLAQIKAQLALQQLNALATGNHAVPALSLLNLLKVTMSHPLYNPRGAPFTGQRPIVSGQYGISSQSAVDIGGARMGPSSIISSIMSQQLGFQMTPHSTPLSQDMKSAIDMHIRGAREEVRLFSQMMQQQKIVDPRIRKEAREEVLTQGTGFSSQRVPGRLDEQSTVDWSIYQAPSKLFSSQVVAQPSPPTQMFQPSGFGATGGGRGSLESQPSVGPTRYTSESASSILASFGLSNEDLEHLSHYPDEQLTPDNLPFILRDIRLQKAKRNLTDVDHARASSAEHISTESRQSKVIDYGHSSKFGYSDENPDSFQLDQHRKESPAYVVESSVNSASFPMVDSKRSQPNTIVGPKKPAMDQRKHSSDAKNIKAAASRDPGPKSMPASSRSAVLSTAHSGRSNLMNFPEGSSGSKSGYGTSKGPWPLSFPSSNSSKRLPTPTMMNDYSAASPRIFPHTCSLCNIECVQIKDWIEHQNTSIHIESCRRLRKQYPDWNVETVSVSRHERNTSRDHRSPTRRTRSPSRSQSWSRSPSPWHYHGRSGSRSRRLRSRSRSRSPRKYRRSRSRSRSPRRALRNSPQVHRRSHTPRRSRSRSYSHPSRRLSPHRSSPRQSTRSSSTEKLAKKLIESSGLSATDNITLEDMMQSLAPALMAELAKRKVSSKKSSSSSWTSKKTESLKHRTVSKSGRSSTARNTSSSDVKSSASQSKNVRVKKKAGPGTACLLRLKGIPFSASHQDLVEAVEPFGKINHAILMKSIKEASVCMEREEDAKALAECRNLKIRGRVIEIYLAKDVAKEQKKPVVKKKEMLASKSSTRAKVPARSLGASVMKKPMKKQEVSKFVVEISGLPESGCTVEDLAKLASPFGIASEVTIAVTKRKALLGLPDVEALEKMVKACKDAPLKIQDHELTVTPAAKPVDLRNVESLFKVLMEIGNPAELAGLADRLLVVSNVPVGSSGTNDVQELVKRFGAVKQALVLNYRIIFEMDSSSTAQAVHARFLKFPCIIQNNPLTFSVITKPAKSTEEVKKKTEVKQSFKPGMKPYDSSKKGSASSRATSGKAKAGKAQASIFGAVKDTPVFARGTAASRGSAATSKTTTTFSSPTTASSVAISTSGTADASEGEVAQGQTIEVPASSISSVALVSSSGGSETVAVSVSNEVETPPITEEWGSEKEPPMEIENQQSVLCDSLKNSTVVRQTEKDQQDQKPMEQSEEALNGDPAPSVKHPDESVITESVEDHTNTVMFDESKQNTEVKQAETTAAEPVLVNTDPLVSSTDSQTIKPECDMITCSVPPDTADLTGVETLDSLPSTAGPLGTVDIASISKPSVPEHQPDLADRQPDLAERQPDLAERQPDLAERQPDIAEPQLDIVEPQLEPQPSIPVHQPGADSIQPAAGTKTGSPDGQDDKSLDFPPVTPEILRALEKAVQECRMRASLQAKNSYMAASAEKKPRPLAEKSRCSDSPEKDRLSRTKGRAQSDEEHPPVTRRGGSSGSSSGSRKSKYDDSPASKRVKGREDSKHKSYNTRSSKTQGSSKAIESKPIEEPALENFSEDTFPFDLDEFVTVDEVGEEVDMPWPQDHFMHDFQPPTKRRRSQEPTKGQQSLQKPPASSTPRSQAEKKTAASVSKPLKKSGQTAKTKQGKTSAKLTGYKTRSGFTAAAEQDASIETVKLEVVPADAPPEPVSAILECESEVVANYGAAVADKQEDTKEPEQTVCPQDGSFPSASVDDVPQNPLAEQLEAEDQQAVQPAEKFQAELEGGGEDPGALVTVDEVGGDEDPFLQAVRDLQALVTLDEIVEEDGNEEPISERFPFGLDDESGEAFNPEALVTLDETQGDDDEMEEEESKKNTGKTTMQLSSAAELGETESPGAEELRKMNFVTVDEVGEEEEELQSPVQGEEAKNSERAPEVTDVKKEESEALVTEPAPCPATAPPSTQTEEHPAGLAPASTPEGADVPSSESLAKEQRETSGLVKQELVESQHEPRRGAAVKEENEARAELVEEEPAMKKPRSDTLFIKDSKLPPFSPGQPIGLEFVVPKTGFFCKLCSLFYGNEETAKKTHCSSLKHYQNVERYLLKQKIQQSRGPSQESVPQ</sequence>
<organism evidence="8 9">
    <name type="scientific">Paramormyrops kingsleyae</name>
    <dbReference type="NCBI Taxonomy" id="1676925"/>
    <lineage>
        <taxon>Eukaryota</taxon>
        <taxon>Metazoa</taxon>
        <taxon>Chordata</taxon>
        <taxon>Craniata</taxon>
        <taxon>Vertebrata</taxon>
        <taxon>Euteleostomi</taxon>
        <taxon>Actinopterygii</taxon>
        <taxon>Neopterygii</taxon>
        <taxon>Teleostei</taxon>
        <taxon>Osteoglossocephala</taxon>
        <taxon>Osteoglossomorpha</taxon>
        <taxon>Osteoglossiformes</taxon>
        <taxon>Mormyridae</taxon>
        <taxon>Paramormyrops</taxon>
    </lineage>
</organism>
<feature type="compositionally biased region" description="Basic and acidic residues" evidence="6">
    <location>
        <begin position="1757"/>
        <end position="1766"/>
    </location>
</feature>
<feature type="compositionally biased region" description="Polar residues" evidence="6">
    <location>
        <begin position="1578"/>
        <end position="1590"/>
    </location>
</feature>
<feature type="compositionally biased region" description="Basic and acidic residues" evidence="6">
    <location>
        <begin position="1555"/>
        <end position="1574"/>
    </location>
</feature>
<feature type="region of interest" description="Disordered" evidence="6">
    <location>
        <begin position="244"/>
        <end position="280"/>
    </location>
</feature>
<feature type="compositionally biased region" description="Polar residues" evidence="6">
    <location>
        <begin position="267"/>
        <end position="280"/>
    </location>
</feature>
<feature type="compositionally biased region" description="Low complexity" evidence="6">
    <location>
        <begin position="751"/>
        <end position="762"/>
    </location>
</feature>
<evidence type="ECO:0000256" key="2">
    <source>
        <dbReference type="ARBA" id="ARBA00022723"/>
    </source>
</evidence>
<proteinExistence type="predicted"/>
<evidence type="ECO:0000256" key="6">
    <source>
        <dbReference type="SAM" id="MobiDB-lite"/>
    </source>
</evidence>
<dbReference type="SUPFAM" id="SSF54928">
    <property type="entry name" value="RNA-binding domain, RBD"/>
    <property type="match status" value="1"/>
</dbReference>